<dbReference type="EMBL" id="BMAV01024766">
    <property type="protein sequence ID" value="GFS36001.1"/>
    <property type="molecule type" value="Genomic_DNA"/>
</dbReference>
<proteinExistence type="predicted"/>
<name>A0A8X6MAV4_9ARAC</name>
<comment type="caution">
    <text evidence="1">The sequence shown here is derived from an EMBL/GenBank/DDBJ whole genome shotgun (WGS) entry which is preliminary data.</text>
</comment>
<gene>
    <name evidence="1" type="ORF">TNIN_67311</name>
</gene>
<sequence>MARRRDTNSNVELGSRITINVVILAIQDVDEVSPKAFCVDAFAGLECKTPVPRLQEIGKSTMIDEPCGVLNTNSGCIVDGVCTNH</sequence>
<evidence type="ECO:0000313" key="1">
    <source>
        <dbReference type="EMBL" id="GFS36001.1"/>
    </source>
</evidence>
<accession>A0A8X6MAV4</accession>
<organism evidence="1 2">
    <name type="scientific">Trichonephila inaurata madagascariensis</name>
    <dbReference type="NCBI Taxonomy" id="2747483"/>
    <lineage>
        <taxon>Eukaryota</taxon>
        <taxon>Metazoa</taxon>
        <taxon>Ecdysozoa</taxon>
        <taxon>Arthropoda</taxon>
        <taxon>Chelicerata</taxon>
        <taxon>Arachnida</taxon>
        <taxon>Araneae</taxon>
        <taxon>Araneomorphae</taxon>
        <taxon>Entelegynae</taxon>
        <taxon>Araneoidea</taxon>
        <taxon>Nephilidae</taxon>
        <taxon>Trichonephila</taxon>
        <taxon>Trichonephila inaurata</taxon>
    </lineage>
</organism>
<protein>
    <submittedName>
        <fullName evidence="1">Uncharacterized protein</fullName>
    </submittedName>
</protein>
<keyword evidence="2" id="KW-1185">Reference proteome</keyword>
<dbReference type="AlphaFoldDB" id="A0A8X6MAV4"/>
<evidence type="ECO:0000313" key="2">
    <source>
        <dbReference type="Proteomes" id="UP000886998"/>
    </source>
</evidence>
<reference evidence="1" key="1">
    <citation type="submission" date="2020-08" db="EMBL/GenBank/DDBJ databases">
        <title>Multicomponent nature underlies the extraordinary mechanical properties of spider dragline silk.</title>
        <authorList>
            <person name="Kono N."/>
            <person name="Nakamura H."/>
            <person name="Mori M."/>
            <person name="Yoshida Y."/>
            <person name="Ohtoshi R."/>
            <person name="Malay A.D."/>
            <person name="Moran D.A.P."/>
            <person name="Tomita M."/>
            <person name="Numata K."/>
            <person name="Arakawa K."/>
        </authorList>
    </citation>
    <scope>NUCLEOTIDE SEQUENCE</scope>
</reference>
<dbReference type="Proteomes" id="UP000886998">
    <property type="component" value="Unassembled WGS sequence"/>
</dbReference>